<reference evidence="9 10" key="1">
    <citation type="submission" date="2020-08" db="EMBL/GenBank/DDBJ databases">
        <title>Genomic Encyclopedia of Type Strains, Phase IV (KMG-IV): sequencing the most valuable type-strain genomes for metagenomic binning, comparative biology and taxonomic classification.</title>
        <authorList>
            <person name="Goeker M."/>
        </authorList>
    </citation>
    <scope>NUCLEOTIDE SEQUENCE [LARGE SCALE GENOMIC DNA]</scope>
    <source>
        <strain evidence="9 10">DSM 27568</strain>
    </source>
</reference>
<feature type="coiled-coil region" evidence="6">
    <location>
        <begin position="326"/>
        <end position="384"/>
    </location>
</feature>
<accession>A0A7W6FYE8</accession>
<feature type="transmembrane region" description="Helical" evidence="7">
    <location>
        <begin position="415"/>
        <end position="435"/>
    </location>
</feature>
<protein>
    <submittedName>
        <fullName evidence="9">Polysaccharide chain length determinant protein (PEP-CTERM system associated)</fullName>
    </submittedName>
</protein>
<keyword evidence="3 7" id="KW-0812">Transmembrane</keyword>
<dbReference type="NCBIfam" id="TIGR03007">
    <property type="entry name" value="pepcterm_ChnLen"/>
    <property type="match status" value="1"/>
</dbReference>
<dbReference type="InterPro" id="IPR003856">
    <property type="entry name" value="LPS_length_determ_N"/>
</dbReference>
<keyword evidence="2" id="KW-1003">Cell membrane</keyword>
<evidence type="ECO:0000256" key="3">
    <source>
        <dbReference type="ARBA" id="ARBA00022692"/>
    </source>
</evidence>
<organism evidence="9 10">
    <name type="scientific">Novosphingobium fluoreni</name>
    <dbReference type="NCBI Taxonomy" id="1391222"/>
    <lineage>
        <taxon>Bacteria</taxon>
        <taxon>Pseudomonadati</taxon>
        <taxon>Pseudomonadota</taxon>
        <taxon>Alphaproteobacteria</taxon>
        <taxon>Sphingomonadales</taxon>
        <taxon>Sphingomonadaceae</taxon>
        <taxon>Novosphingobium</taxon>
    </lineage>
</organism>
<dbReference type="AlphaFoldDB" id="A0A7W6FYE8"/>
<evidence type="ECO:0000313" key="9">
    <source>
        <dbReference type="EMBL" id="MBB3940171.1"/>
    </source>
</evidence>
<evidence type="ECO:0000256" key="6">
    <source>
        <dbReference type="SAM" id="Coils"/>
    </source>
</evidence>
<feature type="domain" description="Polysaccharide chain length determinant N-terminal" evidence="8">
    <location>
        <begin position="14"/>
        <end position="92"/>
    </location>
</feature>
<proteinExistence type="predicted"/>
<keyword evidence="10" id="KW-1185">Reference proteome</keyword>
<evidence type="ECO:0000313" key="10">
    <source>
        <dbReference type="Proteomes" id="UP000561459"/>
    </source>
</evidence>
<sequence>MGSIYEEALAAIHSVWHRKWLALGVAWAICLLGWLVVALIPNSYESQARIFIQLDDALAEQVGIGVADRKRDIERIRQTLTSAVNLEKVIRSTQLGDRIESPKAMEAAVLKLAENIKIVSEQDNLFNITAMSNDSSLSDAENAKVAQAVAQKLIDIFREENLNGNRGEVTETIDFVNGQLAQREKELEAAETKRRIFEQAHPEMIAGGAAGTARLDAARSELRGVEADLIAAQSAAAAMSGQLAGTPRTLAGAGGGAASSLARAEADLSSMRARGLTDSHPDVIAARNQIAALKGPAAQEAASGGGVPNPAYSSLESMRADRQATVQALSSRRAGLQAEISQLTAQAFDNPEAAAEAQKINRDYSVLKDQYDKLLQDREELRLRGEIKTEREAVKFEVVDPPTTPRKPTAPNRPVLLLGVLVVGLVGGAGAAFGMGKLRSTFATTAGLERTTGLPVLGAISQNLTDTARRLRRKRLKLWYGGTAALGGLFVMLLVVEFIQRGMVA</sequence>
<dbReference type="EMBL" id="JACIDY010000003">
    <property type="protein sequence ID" value="MBB3940171.1"/>
    <property type="molecule type" value="Genomic_DNA"/>
</dbReference>
<gene>
    <name evidence="9" type="ORF">GGR39_001821</name>
</gene>
<keyword evidence="5 7" id="KW-0472">Membrane</keyword>
<dbReference type="Pfam" id="PF02706">
    <property type="entry name" value="Wzz"/>
    <property type="match status" value="1"/>
</dbReference>
<dbReference type="RefSeq" id="WP_183616806.1">
    <property type="nucleotide sequence ID" value="NZ_JACIDY010000003.1"/>
</dbReference>
<evidence type="ECO:0000256" key="4">
    <source>
        <dbReference type="ARBA" id="ARBA00022989"/>
    </source>
</evidence>
<evidence type="ECO:0000256" key="2">
    <source>
        <dbReference type="ARBA" id="ARBA00022475"/>
    </source>
</evidence>
<feature type="transmembrane region" description="Helical" evidence="7">
    <location>
        <begin position="20"/>
        <end position="40"/>
    </location>
</feature>
<evidence type="ECO:0000256" key="7">
    <source>
        <dbReference type="SAM" id="Phobius"/>
    </source>
</evidence>
<dbReference type="GO" id="GO:0005886">
    <property type="term" value="C:plasma membrane"/>
    <property type="evidence" value="ECO:0007669"/>
    <property type="project" value="UniProtKB-SubCell"/>
</dbReference>
<feature type="transmembrane region" description="Helical" evidence="7">
    <location>
        <begin position="478"/>
        <end position="499"/>
    </location>
</feature>
<comment type="caution">
    <text evidence="9">The sequence shown here is derived from an EMBL/GenBank/DDBJ whole genome shotgun (WGS) entry which is preliminary data.</text>
</comment>
<name>A0A7W6FYE8_9SPHN</name>
<dbReference type="InterPro" id="IPR014345">
    <property type="entry name" value="XrtA_polysacc_chain"/>
</dbReference>
<dbReference type="Proteomes" id="UP000561459">
    <property type="component" value="Unassembled WGS sequence"/>
</dbReference>
<dbReference type="PANTHER" id="PTHR32309">
    <property type="entry name" value="TYROSINE-PROTEIN KINASE"/>
    <property type="match status" value="1"/>
</dbReference>
<dbReference type="InterPro" id="IPR050445">
    <property type="entry name" value="Bact_polysacc_biosynth/exp"/>
</dbReference>
<evidence type="ECO:0000256" key="1">
    <source>
        <dbReference type="ARBA" id="ARBA00004651"/>
    </source>
</evidence>
<keyword evidence="6" id="KW-0175">Coiled coil</keyword>
<evidence type="ECO:0000259" key="8">
    <source>
        <dbReference type="Pfam" id="PF02706"/>
    </source>
</evidence>
<keyword evidence="4 7" id="KW-1133">Transmembrane helix</keyword>
<feature type="coiled-coil region" evidence="6">
    <location>
        <begin position="173"/>
        <end position="235"/>
    </location>
</feature>
<comment type="subcellular location">
    <subcellularLocation>
        <location evidence="1">Cell membrane</location>
        <topology evidence="1">Multi-pass membrane protein</topology>
    </subcellularLocation>
</comment>
<dbReference type="PANTHER" id="PTHR32309:SF31">
    <property type="entry name" value="CAPSULAR EXOPOLYSACCHARIDE FAMILY"/>
    <property type="match status" value="1"/>
</dbReference>
<evidence type="ECO:0000256" key="5">
    <source>
        <dbReference type="ARBA" id="ARBA00023136"/>
    </source>
</evidence>